<proteinExistence type="predicted"/>
<keyword evidence="1" id="KW-0732">Signal</keyword>
<name>A0A151JLL7_9VIBR</name>
<reference evidence="3" key="1">
    <citation type="submission" date="2015-12" db="EMBL/GenBank/DDBJ databases">
        <authorList>
            <person name="Tarr C.L."/>
            <person name="Gladney L.M."/>
        </authorList>
    </citation>
    <scope>NUCLEOTIDE SEQUENCE [LARGE SCALE GENOMIC DNA]</scope>
    <source>
        <strain evidence="3">2756-81</strain>
    </source>
</reference>
<dbReference type="AlphaFoldDB" id="A0A151JLL7"/>
<feature type="chain" id="PRO_5007582853" evidence="1">
    <location>
        <begin position="22"/>
        <end position="254"/>
    </location>
</feature>
<gene>
    <name evidence="2" type="ORF">AUQ44_02970</name>
</gene>
<accession>A0A151JLL7</accession>
<organism evidence="2 3">
    <name type="scientific">Vibrio cidicii</name>
    <dbReference type="NCBI Taxonomy" id="1763883"/>
    <lineage>
        <taxon>Bacteria</taxon>
        <taxon>Pseudomonadati</taxon>
        <taxon>Pseudomonadota</taxon>
        <taxon>Gammaproteobacteria</taxon>
        <taxon>Vibrionales</taxon>
        <taxon>Vibrionaceae</taxon>
        <taxon>Vibrio</taxon>
    </lineage>
</organism>
<evidence type="ECO:0000313" key="3">
    <source>
        <dbReference type="Proteomes" id="UP000075349"/>
    </source>
</evidence>
<comment type="caution">
    <text evidence="2">The sequence shown here is derived from an EMBL/GenBank/DDBJ whole genome shotgun (WGS) entry which is preliminary data.</text>
</comment>
<protein>
    <submittedName>
        <fullName evidence="2">Uncharacterized protein</fullName>
    </submittedName>
</protein>
<dbReference type="Proteomes" id="UP000075349">
    <property type="component" value="Unassembled WGS sequence"/>
</dbReference>
<dbReference type="EMBL" id="LOMK01000001">
    <property type="protein sequence ID" value="KYN26507.1"/>
    <property type="molecule type" value="Genomic_DNA"/>
</dbReference>
<feature type="signal peptide" evidence="1">
    <location>
        <begin position="1"/>
        <end position="21"/>
    </location>
</feature>
<evidence type="ECO:0000256" key="1">
    <source>
        <dbReference type="SAM" id="SignalP"/>
    </source>
</evidence>
<sequence>MICNRRYLVVLVGFLGLPAFASDIHSWSFNGTLYELKTNESEVVVEVKRTHDLSQKQMKSLCRKGLGLDLRRKYENKLLEGGFISDTLDTWPFASLTYELTNVQFSSVNKNQAKCSANVNDTGYKTNLQTTALNYAVAYYSTKQYQHIKPILPLIIKEPSVAMDAAGLVTLLLSQSDVTKAENYYQQYVDVASISNSDIKHWLARWQFDEGELEESLFIAKQCPSKECERLVIDIEDQMFEQQAESVGELSSYF</sequence>
<evidence type="ECO:0000313" key="2">
    <source>
        <dbReference type="EMBL" id="KYN26507.1"/>
    </source>
</evidence>